<evidence type="ECO:0000259" key="7">
    <source>
        <dbReference type="PROSITE" id="PS50850"/>
    </source>
</evidence>
<evidence type="ECO:0000256" key="2">
    <source>
        <dbReference type="ARBA" id="ARBA00022448"/>
    </source>
</evidence>
<evidence type="ECO:0000256" key="5">
    <source>
        <dbReference type="ARBA" id="ARBA00023136"/>
    </source>
</evidence>
<dbReference type="EMBL" id="CP062222">
    <property type="protein sequence ID" value="QTC89830.1"/>
    <property type="molecule type" value="Genomic_DNA"/>
</dbReference>
<dbReference type="GO" id="GO:0022857">
    <property type="term" value="F:transmembrane transporter activity"/>
    <property type="evidence" value="ECO:0007669"/>
    <property type="project" value="InterPro"/>
</dbReference>
<protein>
    <submittedName>
        <fullName evidence="8">MFS transporter</fullName>
    </submittedName>
</protein>
<feature type="transmembrane region" description="Helical" evidence="6">
    <location>
        <begin position="406"/>
        <end position="428"/>
    </location>
</feature>
<evidence type="ECO:0000256" key="1">
    <source>
        <dbReference type="ARBA" id="ARBA00004141"/>
    </source>
</evidence>
<dbReference type="PANTHER" id="PTHR23505">
    <property type="entry name" value="SPINSTER"/>
    <property type="match status" value="1"/>
</dbReference>
<dbReference type="PANTHER" id="PTHR23505:SF79">
    <property type="entry name" value="PROTEIN SPINSTER"/>
    <property type="match status" value="1"/>
</dbReference>
<dbReference type="InterPro" id="IPR020846">
    <property type="entry name" value="MFS_dom"/>
</dbReference>
<feature type="transmembrane region" description="Helical" evidence="6">
    <location>
        <begin position="196"/>
        <end position="214"/>
    </location>
</feature>
<dbReference type="KEGG" id="bgoe:IFJ75_11005"/>
<dbReference type="Pfam" id="PF07690">
    <property type="entry name" value="MFS_1"/>
    <property type="match status" value="1"/>
</dbReference>
<evidence type="ECO:0000256" key="4">
    <source>
        <dbReference type="ARBA" id="ARBA00022989"/>
    </source>
</evidence>
<feature type="transmembrane region" description="Helical" evidence="6">
    <location>
        <begin position="283"/>
        <end position="302"/>
    </location>
</feature>
<comment type="subcellular location">
    <subcellularLocation>
        <location evidence="1">Membrane</location>
        <topology evidence="1">Multi-pass membrane protein</topology>
    </subcellularLocation>
</comment>
<feature type="transmembrane region" description="Helical" evidence="6">
    <location>
        <begin position="93"/>
        <end position="113"/>
    </location>
</feature>
<dbReference type="PROSITE" id="PS50850">
    <property type="entry name" value="MFS"/>
    <property type="match status" value="1"/>
</dbReference>
<feature type="transmembrane region" description="Helical" evidence="6">
    <location>
        <begin position="119"/>
        <end position="142"/>
    </location>
</feature>
<feature type="transmembrane region" description="Helical" evidence="6">
    <location>
        <begin position="66"/>
        <end position="86"/>
    </location>
</feature>
<accession>A0A975GWT7</accession>
<dbReference type="InterPro" id="IPR044770">
    <property type="entry name" value="MFS_spinster-like"/>
</dbReference>
<feature type="transmembrane region" description="Helical" evidence="6">
    <location>
        <begin position="339"/>
        <end position="366"/>
    </location>
</feature>
<keyword evidence="2" id="KW-0813">Transport</keyword>
<name>A0A975GWT7_9CAUL</name>
<feature type="domain" description="Major facilitator superfamily (MFS) profile" evidence="7">
    <location>
        <begin position="28"/>
        <end position="437"/>
    </location>
</feature>
<keyword evidence="4 6" id="KW-1133">Transmembrane helix</keyword>
<sequence>MHTTIDLPASGAEPVVDAGPIRRTAWGAVILVSTIILMAGMVRLAFSPLQEAAKAELGLNDYQISLIQGIAAALPMALIAIPLGWLTDHTNRARIMLVLGLCWTVGMVGSAFANDFATLFVTRMLAGLGTMSLVPVAISVLADMSATQQRGRAMLFLGMGNTLGPALAFVIGGALFTAFSGDLSLPGIAMTPWRETSLVFGIASAVMLLLQFLIREPARHEVESTSKALKPLIQALLRRWKFLLPLFVGQISVIMADAAAGVWAVPVMQRDLHMSVGEASGLLGGILLLAGVLGPVVAGFVADRGHKSSIRGGIMIGAVIASAIGVPAALFPIMTSVPVFAGVLFVLLIAGSMTGLITATAIAVLVPNEERGVCLGAFMILGALIGLGLSPILVTLGSRALGGESHLGLSLAIVGVATGVISFAGFVISMMNAPVRAVLASPDHG</sequence>
<feature type="transmembrane region" description="Helical" evidence="6">
    <location>
        <begin position="242"/>
        <end position="263"/>
    </location>
</feature>
<evidence type="ECO:0000256" key="6">
    <source>
        <dbReference type="SAM" id="Phobius"/>
    </source>
</evidence>
<evidence type="ECO:0000256" key="3">
    <source>
        <dbReference type="ARBA" id="ARBA00022692"/>
    </source>
</evidence>
<dbReference type="Proteomes" id="UP000663918">
    <property type="component" value="Chromosome"/>
</dbReference>
<gene>
    <name evidence="8" type="ORF">IFJ75_11005</name>
</gene>
<keyword evidence="9" id="KW-1185">Reference proteome</keyword>
<evidence type="ECO:0000313" key="9">
    <source>
        <dbReference type="Proteomes" id="UP000663918"/>
    </source>
</evidence>
<feature type="transmembrane region" description="Helical" evidence="6">
    <location>
        <begin position="25"/>
        <end position="46"/>
    </location>
</feature>
<keyword evidence="3 6" id="KW-0812">Transmembrane</keyword>
<dbReference type="SUPFAM" id="SSF103473">
    <property type="entry name" value="MFS general substrate transporter"/>
    <property type="match status" value="1"/>
</dbReference>
<dbReference type="Gene3D" id="1.20.1250.20">
    <property type="entry name" value="MFS general substrate transporter like domains"/>
    <property type="match status" value="1"/>
</dbReference>
<feature type="transmembrane region" description="Helical" evidence="6">
    <location>
        <begin position="314"/>
        <end position="333"/>
    </location>
</feature>
<keyword evidence="5 6" id="KW-0472">Membrane</keyword>
<feature type="transmembrane region" description="Helical" evidence="6">
    <location>
        <begin position="373"/>
        <end position="394"/>
    </location>
</feature>
<evidence type="ECO:0000313" key="8">
    <source>
        <dbReference type="EMBL" id="QTC89830.1"/>
    </source>
</evidence>
<dbReference type="InterPro" id="IPR011701">
    <property type="entry name" value="MFS"/>
</dbReference>
<dbReference type="AlphaFoldDB" id="A0A975GWT7"/>
<dbReference type="GO" id="GO:0016020">
    <property type="term" value="C:membrane"/>
    <property type="evidence" value="ECO:0007669"/>
    <property type="project" value="UniProtKB-SubCell"/>
</dbReference>
<organism evidence="8 9">
    <name type="scientific">Brevundimonas goettingensis</name>
    <dbReference type="NCBI Taxonomy" id="2774190"/>
    <lineage>
        <taxon>Bacteria</taxon>
        <taxon>Pseudomonadati</taxon>
        <taxon>Pseudomonadota</taxon>
        <taxon>Alphaproteobacteria</taxon>
        <taxon>Caulobacterales</taxon>
        <taxon>Caulobacteraceae</taxon>
        <taxon>Brevundimonas</taxon>
    </lineage>
</organism>
<feature type="transmembrane region" description="Helical" evidence="6">
    <location>
        <begin position="154"/>
        <end position="176"/>
    </location>
</feature>
<proteinExistence type="predicted"/>
<dbReference type="RefSeq" id="WP_207868134.1">
    <property type="nucleotide sequence ID" value="NZ_CP062222.1"/>
</dbReference>
<reference evidence="8" key="1">
    <citation type="submission" date="2020-09" db="EMBL/GenBank/DDBJ databases">
        <title>Brevundimonas sp. LVF2 isolated from a puddle in Goettingen, Germany.</title>
        <authorList>
            <person name="Friedrich I."/>
            <person name="Klassen A."/>
            <person name="Hannes N."/>
            <person name="Schneider D."/>
            <person name="Hertel R."/>
            <person name="Daniel R."/>
        </authorList>
    </citation>
    <scope>NUCLEOTIDE SEQUENCE</scope>
    <source>
        <strain evidence="8">LVF2</strain>
    </source>
</reference>
<dbReference type="InterPro" id="IPR036259">
    <property type="entry name" value="MFS_trans_sf"/>
</dbReference>